<dbReference type="AlphaFoldDB" id="A0A397TUT9"/>
<keyword evidence="5" id="KW-1185">Reference proteome</keyword>
<gene>
    <name evidence="4" type="ORF">C2G38_2231643</name>
</gene>
<dbReference type="SMART" id="SM00516">
    <property type="entry name" value="SEC14"/>
    <property type="match status" value="1"/>
</dbReference>
<evidence type="ECO:0000256" key="1">
    <source>
        <dbReference type="SAM" id="Coils"/>
    </source>
</evidence>
<dbReference type="PANTHER" id="PTHR46590">
    <property type="entry name" value="PHOSPHATIDYLINOSITOL TRANSFER PROTEIN CSR1-RELATED"/>
    <property type="match status" value="1"/>
</dbReference>
<dbReference type="CDD" id="cd00170">
    <property type="entry name" value="SEC14"/>
    <property type="match status" value="1"/>
</dbReference>
<dbReference type="InterPro" id="IPR001251">
    <property type="entry name" value="CRAL-TRIO_dom"/>
</dbReference>
<dbReference type="PANTHER" id="PTHR46590:SF1">
    <property type="entry name" value="PHOSPHATIDYLINOSITOL TRANSFER PROTEIN CSR1"/>
    <property type="match status" value="1"/>
</dbReference>
<evidence type="ECO:0000256" key="2">
    <source>
        <dbReference type="SAM" id="MobiDB-lite"/>
    </source>
</evidence>
<dbReference type="OrthoDB" id="43460at2759"/>
<dbReference type="EMBL" id="QKWP01003276">
    <property type="protein sequence ID" value="RIB01181.1"/>
    <property type="molecule type" value="Genomic_DNA"/>
</dbReference>
<feature type="domain" description="CRAL-TRIO" evidence="3">
    <location>
        <begin position="199"/>
        <end position="362"/>
    </location>
</feature>
<dbReference type="Pfam" id="PF00650">
    <property type="entry name" value="CRAL_TRIO"/>
    <property type="match status" value="1"/>
</dbReference>
<proteinExistence type="predicted"/>
<feature type="coiled-coil region" evidence="1">
    <location>
        <begin position="381"/>
        <end position="428"/>
    </location>
</feature>
<dbReference type="SUPFAM" id="SSF46938">
    <property type="entry name" value="CRAL/TRIO N-terminal domain"/>
    <property type="match status" value="1"/>
</dbReference>
<feature type="region of interest" description="Disordered" evidence="2">
    <location>
        <begin position="95"/>
        <end position="117"/>
    </location>
</feature>
<dbReference type="InterPro" id="IPR052432">
    <property type="entry name" value="PITP/CRAL-TRIO"/>
</dbReference>
<protein>
    <submittedName>
        <fullName evidence="4">Cral trio domain-containing protein</fullName>
    </submittedName>
</protein>
<keyword evidence="1" id="KW-0175">Coiled coil</keyword>
<dbReference type="STRING" id="44941.A0A397TUT9"/>
<evidence type="ECO:0000259" key="3">
    <source>
        <dbReference type="PROSITE" id="PS50191"/>
    </source>
</evidence>
<accession>A0A397TUT9</accession>
<dbReference type="Proteomes" id="UP000266673">
    <property type="component" value="Unassembled WGS sequence"/>
</dbReference>
<reference evidence="4 5" key="1">
    <citation type="submission" date="2018-06" db="EMBL/GenBank/DDBJ databases">
        <title>Comparative genomics reveals the genomic features of Rhizophagus irregularis, R. cerebriforme, R. diaphanum and Gigaspora rosea, and their symbiotic lifestyle signature.</title>
        <authorList>
            <person name="Morin E."/>
            <person name="San Clemente H."/>
            <person name="Chen E.C.H."/>
            <person name="De La Providencia I."/>
            <person name="Hainaut M."/>
            <person name="Kuo A."/>
            <person name="Kohler A."/>
            <person name="Murat C."/>
            <person name="Tang N."/>
            <person name="Roy S."/>
            <person name="Loubradou J."/>
            <person name="Henrissat B."/>
            <person name="Grigoriev I.V."/>
            <person name="Corradi N."/>
            <person name="Roux C."/>
            <person name="Martin F.M."/>
        </authorList>
    </citation>
    <scope>NUCLEOTIDE SEQUENCE [LARGE SCALE GENOMIC DNA]</scope>
    <source>
        <strain evidence="4 5">DAOM 194757</strain>
    </source>
</reference>
<dbReference type="PROSITE" id="PS50191">
    <property type="entry name" value="CRAL_TRIO"/>
    <property type="match status" value="1"/>
</dbReference>
<dbReference type="Gene3D" id="3.40.525.10">
    <property type="entry name" value="CRAL-TRIO lipid binding domain"/>
    <property type="match status" value="1"/>
</dbReference>
<dbReference type="Pfam" id="PF03765">
    <property type="entry name" value="CRAL_TRIO_N"/>
    <property type="match status" value="1"/>
</dbReference>
<sequence>MSTAIALQQQVEDPSSGHVNTLTKEQASLLRDCWAVTFILQGITTDDIPEIKQNNANVSSNFTVNGRHGKKNKEQKEQNVIETFSKYSKMARKMREDKSASNASRTVSNGSNRSNDKYNESSEFLSALVLYTPEELHRAAWKIIAADDPDVILLRFLRARKWDVEKAIIMYISTLKWMLQTNVRYIVEGGEEGLEKYFAGKDLEGLKHQFTSGKSFARGTDKDGRPICYVNVRYHKKDDQSFEVLQKYTIYIMETTRLMMEAPVETGCLVFNMAGFTISNMDFQYVKFIIQCFESYYPESLGILIIHKAPWVFGGLWKMISPLLDPVVASKVRFTQNEKEILQLIPSKHLIADLGGEDNWKYEYVPPKENENYRMKDEVTKKQMLEKRHSLECDFEKLTKQWLSEPDNEQIKNERNQMKIQLRKAQLDLDPYIRARTYYDRIGVLREDGSCDWGLGQ</sequence>
<evidence type="ECO:0000313" key="5">
    <source>
        <dbReference type="Proteomes" id="UP000266673"/>
    </source>
</evidence>
<dbReference type="SUPFAM" id="SSF52087">
    <property type="entry name" value="CRAL/TRIO domain"/>
    <property type="match status" value="1"/>
</dbReference>
<dbReference type="InterPro" id="IPR011074">
    <property type="entry name" value="CRAL/TRIO_N_dom"/>
</dbReference>
<evidence type="ECO:0000313" key="4">
    <source>
        <dbReference type="EMBL" id="RIB01181.1"/>
    </source>
</evidence>
<comment type="caution">
    <text evidence="4">The sequence shown here is derived from an EMBL/GenBank/DDBJ whole genome shotgun (WGS) entry which is preliminary data.</text>
</comment>
<dbReference type="InterPro" id="IPR036273">
    <property type="entry name" value="CRAL/TRIO_N_dom_sf"/>
</dbReference>
<dbReference type="SMART" id="SM01100">
    <property type="entry name" value="CRAL_TRIO_N"/>
    <property type="match status" value="1"/>
</dbReference>
<feature type="compositionally biased region" description="Polar residues" evidence="2">
    <location>
        <begin position="100"/>
        <end position="113"/>
    </location>
</feature>
<organism evidence="4 5">
    <name type="scientific">Gigaspora rosea</name>
    <dbReference type="NCBI Taxonomy" id="44941"/>
    <lineage>
        <taxon>Eukaryota</taxon>
        <taxon>Fungi</taxon>
        <taxon>Fungi incertae sedis</taxon>
        <taxon>Mucoromycota</taxon>
        <taxon>Glomeromycotina</taxon>
        <taxon>Glomeromycetes</taxon>
        <taxon>Diversisporales</taxon>
        <taxon>Gigasporaceae</taxon>
        <taxon>Gigaspora</taxon>
    </lineage>
</organism>
<name>A0A397TUT9_9GLOM</name>
<dbReference type="InterPro" id="IPR036865">
    <property type="entry name" value="CRAL-TRIO_dom_sf"/>
</dbReference>